<evidence type="ECO:0000256" key="4">
    <source>
        <dbReference type="ARBA" id="ARBA00022737"/>
    </source>
</evidence>
<dbReference type="InterPro" id="IPR006073">
    <property type="entry name" value="GTP-bd"/>
</dbReference>
<dbReference type="PANTHER" id="PTHR43834">
    <property type="entry name" value="GTPASE DER"/>
    <property type="match status" value="1"/>
</dbReference>
<keyword evidence="9" id="KW-1133">Transmembrane helix</keyword>
<evidence type="ECO:0000256" key="8">
    <source>
        <dbReference type="SAM" id="MobiDB-lite"/>
    </source>
</evidence>
<accession>A0A086PHQ0</accession>
<dbReference type="InterPro" id="IPR027417">
    <property type="entry name" value="P-loop_NTPase"/>
</dbReference>
<evidence type="ECO:0000256" key="7">
    <source>
        <dbReference type="ARBA" id="ARBA00032345"/>
    </source>
</evidence>
<reference evidence="11 12" key="1">
    <citation type="submission" date="2014-08" db="EMBL/GenBank/DDBJ databases">
        <authorList>
            <person name="Sibley D."/>
            <person name="Venepally P."/>
            <person name="Karamycheva S."/>
            <person name="Hadjithomas M."/>
            <person name="Khan A."/>
            <person name="Brunk B."/>
            <person name="Roos D."/>
            <person name="Caler E."/>
            <person name="Lorenzi H."/>
        </authorList>
    </citation>
    <scope>NUCLEOTIDE SEQUENCE [LARGE SCALE GENOMIC DNA]</scope>
    <source>
        <strain evidence="11 12">VAND</strain>
    </source>
</reference>
<dbReference type="EMBL" id="AEYJ02001765">
    <property type="protein sequence ID" value="KFG99881.1"/>
    <property type="molecule type" value="Genomic_DNA"/>
</dbReference>
<feature type="compositionally biased region" description="Basic and acidic residues" evidence="8">
    <location>
        <begin position="121"/>
        <end position="135"/>
    </location>
</feature>
<comment type="similarity">
    <text evidence="1">Belongs to the TRAFAC class TrmE-Era-EngA-EngB-Septin-like GTPase superfamily. EngA (Der) GTPase family.</text>
</comment>
<organism evidence="11 12">
    <name type="scientific">Toxoplasma gondii VAND</name>
    <dbReference type="NCBI Taxonomy" id="933077"/>
    <lineage>
        <taxon>Eukaryota</taxon>
        <taxon>Sar</taxon>
        <taxon>Alveolata</taxon>
        <taxon>Apicomplexa</taxon>
        <taxon>Conoidasida</taxon>
        <taxon>Coccidia</taxon>
        <taxon>Eucoccidiorida</taxon>
        <taxon>Eimeriorina</taxon>
        <taxon>Sarcocystidae</taxon>
        <taxon>Toxoplasma</taxon>
    </lineage>
</organism>
<dbReference type="GO" id="GO:0042254">
    <property type="term" value="P:ribosome biogenesis"/>
    <property type="evidence" value="ECO:0007669"/>
    <property type="project" value="UniProtKB-KW"/>
</dbReference>
<evidence type="ECO:0000256" key="5">
    <source>
        <dbReference type="ARBA" id="ARBA00022741"/>
    </source>
</evidence>
<comment type="caution">
    <text evidence="11">The sequence shown here is derived from an EMBL/GenBank/DDBJ whole genome shotgun (WGS) entry which is preliminary data.</text>
</comment>
<dbReference type="Pfam" id="PF14714">
    <property type="entry name" value="KH_dom-like"/>
    <property type="match status" value="1"/>
</dbReference>
<feature type="compositionally biased region" description="Basic and acidic residues" evidence="8">
    <location>
        <begin position="634"/>
        <end position="647"/>
    </location>
</feature>
<feature type="compositionally biased region" description="Basic and acidic residues" evidence="8">
    <location>
        <begin position="476"/>
        <end position="486"/>
    </location>
</feature>
<dbReference type="PANTHER" id="PTHR43834:SF6">
    <property type="entry name" value="GTPASE DER"/>
    <property type="match status" value="1"/>
</dbReference>
<dbReference type="GO" id="GO:0005525">
    <property type="term" value="F:GTP binding"/>
    <property type="evidence" value="ECO:0007669"/>
    <property type="project" value="UniProtKB-KW"/>
</dbReference>
<keyword evidence="3" id="KW-0690">Ribosome biogenesis</keyword>
<feature type="region of interest" description="Disordered" evidence="8">
    <location>
        <begin position="121"/>
        <end position="149"/>
    </location>
</feature>
<evidence type="ECO:0000259" key="10">
    <source>
        <dbReference type="PROSITE" id="PS51712"/>
    </source>
</evidence>
<sequence length="1180" mass="130955">MPKGMTVLSRRVNRPVDFTRAQSCLGFDSMAGGRWNTGGLLLVLFLSVFFSLSSCAALVRREQCGGRLPSWKPPALDARASGKPSSKSESLFFHPDLSAALLKEAKENPGEENRATRIARVDTHSKSRKVQERTGARTPGGPDWRGVQTPSDFLRPFTHRWRRTAAQAFPTQKDFLPEKFSFFSSVSSLLRYQSVPRANGGEGVASQISGARLGGEVPAFYRDAGDRRRSLSDRFPPFRPEEREHKQDGTRLTTPLFLFRPWQVVQNRDSRRHLVFENHAKPFLTPPYRHEGGTTLSGFHSLFSLSSPVSASFSWPVPASGLSIYELGNGRNADVCRHSPRCAETDVEAPGSWCASFVLSQKDRSSLSRRTGNLASSALCASSRFQSSQWTPSSRRDSRRTAGTEPHVQRPLRRRSQAKDGLVGLRERSTDTALLRGGKTPNPAVAKKRRTLSGGERKNGESLISSPARRRSSGTPKEKQERRKADTSSQSGRLTRGPLSDPEEGEEEDDEEGCEEDFEQQGEAGEHGSEESDLFDDAESLLSGDSLTPEEAMERAHILENLEAGRRQMEKEGKSLRDFGNPEKDETDRQAWLRPAPWSTSAGDKGDKARRFEPEDEDEVDSNQAEGDLLYDVRQAERTPDKELTRDTEEETGSSGVTFRLSTPHPSSQKLVRREGRVPCVCLLGRPNVGKSSLFNTLKDKEDTAADAIVRDEDGTTRDRHYAFSVWRGRPFIVVDTGGLIFEEDRYAAALYAEEIRTQVKCALEEATCAIFVVDGRHGLDGEDEVIAHFLRRSKTPVVVCVNKTENVRSGIASAQDFWKLGLGQPFPCSAVEGVGLPDLLDACFLHFPADSEAPSRGAGGKEKVKVDEKGDARAGLSGAGLSGRSTAVSLSSFALPTLAREDVNVAIVGRPNVGKSQLLNRLLGVSRSLVSPQAGTTRDAVDELVQRDGRLYRLVDTAGIRRARVVKAQKGVEFVMVKRAERALARCDVCLLVCDAERGLVKQDILLAKKIEEEGRAAVIVMNKWDTVDAEATAHHEVSTYIRSVFYPLRWASIVCVSALTGKNASRIWAAVNDAFDQHRRRLGTGLLNFVLRDALAVHPPPLFKGRKRGKIYVAQQVSIQPPTIVVFCNKTEYFPEVYRLYLDFSTRTAFNFHFTPIKWLFREKKRRKLEKVTRSKPS</sequence>
<dbReference type="PROSITE" id="PS51712">
    <property type="entry name" value="G_ENGA"/>
    <property type="match status" value="1"/>
</dbReference>
<feature type="region of interest" description="Disordered" evidence="8">
    <location>
        <begin position="386"/>
        <end position="671"/>
    </location>
</feature>
<feature type="compositionally biased region" description="Basic and acidic residues" evidence="8">
    <location>
        <begin position="604"/>
        <end position="613"/>
    </location>
</feature>
<dbReference type="Gene3D" id="3.40.50.300">
    <property type="entry name" value="P-loop containing nucleotide triphosphate hydrolases"/>
    <property type="match status" value="2"/>
</dbReference>
<keyword evidence="5" id="KW-0547">Nucleotide-binding</keyword>
<dbReference type="InterPro" id="IPR005225">
    <property type="entry name" value="Small_GTP-bd"/>
</dbReference>
<gene>
    <name evidence="11" type="ORF">TGVAND_211480</name>
</gene>
<dbReference type="HAMAP" id="MF_00195">
    <property type="entry name" value="GTPase_Der"/>
    <property type="match status" value="1"/>
</dbReference>
<dbReference type="InterPro" id="IPR015946">
    <property type="entry name" value="KH_dom-like_a/b"/>
</dbReference>
<evidence type="ECO:0000313" key="11">
    <source>
        <dbReference type="EMBL" id="KFG99881.1"/>
    </source>
</evidence>
<keyword evidence="9" id="KW-0472">Membrane</keyword>
<protein>
    <recommendedName>
        <fullName evidence="2">GTPase Der</fullName>
    </recommendedName>
    <alternativeName>
        <fullName evidence="7">GTP-binding protein EngA</fullName>
    </alternativeName>
</protein>
<evidence type="ECO:0000256" key="3">
    <source>
        <dbReference type="ARBA" id="ARBA00022517"/>
    </source>
</evidence>
<evidence type="ECO:0000256" key="1">
    <source>
        <dbReference type="ARBA" id="ARBA00008279"/>
    </source>
</evidence>
<dbReference type="CDD" id="cd01894">
    <property type="entry name" value="EngA1"/>
    <property type="match status" value="1"/>
</dbReference>
<evidence type="ECO:0000256" key="2">
    <source>
        <dbReference type="ARBA" id="ARBA00020953"/>
    </source>
</evidence>
<dbReference type="SUPFAM" id="SSF52540">
    <property type="entry name" value="P-loop containing nucleoside triphosphate hydrolases"/>
    <property type="match status" value="2"/>
</dbReference>
<feature type="compositionally biased region" description="Acidic residues" evidence="8">
    <location>
        <begin position="501"/>
        <end position="520"/>
    </location>
</feature>
<dbReference type="InterPro" id="IPR031166">
    <property type="entry name" value="G_ENGA"/>
</dbReference>
<reference evidence="11 12" key="2">
    <citation type="journal article" date="2015" name="Eukaryot. Cell">
        <title>Genetic mapping reveals that sinefungin resistance in Toxoplasma gondii is controlled by a putative amino acid transporter locus that can be used as a negative selectable marker.</title>
        <authorList>
            <person name="Behnke M.S."/>
            <person name="Khan A."/>
            <person name="Sibley L.D."/>
        </authorList>
    </citation>
    <scope>NUCLEOTIDE SEQUENCE [LARGE SCALE GENOMIC DNA]</scope>
    <source>
        <strain evidence="11 12">VAND</strain>
    </source>
</reference>
<feature type="domain" description="EngA-type G" evidence="10">
    <location>
        <begin position="904"/>
        <end position="1081"/>
    </location>
</feature>
<evidence type="ECO:0000256" key="9">
    <source>
        <dbReference type="SAM" id="Phobius"/>
    </source>
</evidence>
<dbReference type="AlphaFoldDB" id="A0A086PHQ0"/>
<dbReference type="NCBIfam" id="TIGR00231">
    <property type="entry name" value="small_GTP"/>
    <property type="match status" value="2"/>
</dbReference>
<dbReference type="VEuPathDB" id="ToxoDB:TGVAND_211480"/>
<dbReference type="NCBIfam" id="TIGR03594">
    <property type="entry name" value="GTPase_EngA"/>
    <property type="match status" value="1"/>
</dbReference>
<dbReference type="InterPro" id="IPR032859">
    <property type="entry name" value="KH_dom-like"/>
</dbReference>
<evidence type="ECO:0000313" key="12">
    <source>
        <dbReference type="Proteomes" id="UP000028840"/>
    </source>
</evidence>
<dbReference type="CDD" id="cd01895">
    <property type="entry name" value="EngA2"/>
    <property type="match status" value="1"/>
</dbReference>
<dbReference type="Pfam" id="PF01926">
    <property type="entry name" value="MMR_HSR1"/>
    <property type="match status" value="2"/>
</dbReference>
<keyword evidence="6" id="KW-0342">GTP-binding</keyword>
<feature type="transmembrane region" description="Helical" evidence="9">
    <location>
        <begin position="39"/>
        <end position="59"/>
    </location>
</feature>
<dbReference type="Gene3D" id="3.30.300.20">
    <property type="match status" value="1"/>
</dbReference>
<dbReference type="OrthoDB" id="333233at2759"/>
<dbReference type="Proteomes" id="UP000028840">
    <property type="component" value="Unassembled WGS sequence"/>
</dbReference>
<evidence type="ECO:0000256" key="6">
    <source>
        <dbReference type="ARBA" id="ARBA00023134"/>
    </source>
</evidence>
<proteinExistence type="inferred from homology"/>
<feature type="compositionally biased region" description="Basic and acidic residues" evidence="8">
    <location>
        <begin position="552"/>
        <end position="591"/>
    </location>
</feature>
<dbReference type="InterPro" id="IPR016484">
    <property type="entry name" value="GTPase_Der"/>
</dbReference>
<feature type="compositionally biased region" description="Polar residues" evidence="8">
    <location>
        <begin position="653"/>
        <end position="670"/>
    </location>
</feature>
<keyword evidence="9" id="KW-0812">Transmembrane</keyword>
<name>A0A086PHQ0_TOXGO</name>
<dbReference type="GO" id="GO:0043022">
    <property type="term" value="F:ribosome binding"/>
    <property type="evidence" value="ECO:0007669"/>
    <property type="project" value="TreeGrafter"/>
</dbReference>
<keyword evidence="4" id="KW-0677">Repeat</keyword>